<feature type="compositionally biased region" description="Polar residues" evidence="2">
    <location>
        <begin position="343"/>
        <end position="361"/>
    </location>
</feature>
<proteinExistence type="predicted"/>
<evidence type="ECO:0000259" key="3">
    <source>
        <dbReference type="Pfam" id="PF12539"/>
    </source>
</evidence>
<feature type="compositionally biased region" description="Basic and acidic residues" evidence="2">
    <location>
        <begin position="1"/>
        <end position="11"/>
    </location>
</feature>
<feature type="compositionally biased region" description="Polar residues" evidence="2">
    <location>
        <begin position="12"/>
        <end position="23"/>
    </location>
</feature>
<feature type="coiled-coil region" evidence="1">
    <location>
        <begin position="203"/>
        <end position="337"/>
    </location>
</feature>
<feature type="region of interest" description="Disordered" evidence="2">
    <location>
        <begin position="1"/>
        <end position="187"/>
    </location>
</feature>
<feature type="compositionally biased region" description="Acidic residues" evidence="2">
    <location>
        <begin position="114"/>
        <end position="123"/>
    </location>
</feature>
<dbReference type="Pfam" id="PF12539">
    <property type="entry name" value="Csm1"/>
    <property type="match status" value="1"/>
</dbReference>
<feature type="region of interest" description="Disordered" evidence="2">
    <location>
        <begin position="340"/>
        <end position="361"/>
    </location>
</feature>
<feature type="domain" description="Monopolin complex subunit Csm1/Pcs1 C-terminal" evidence="3">
    <location>
        <begin position="454"/>
        <end position="525"/>
    </location>
</feature>
<sequence length="542" mass="64225">MNQLKNDENYHNLENFSLQTGTGKPSSALNSSKKKLKKRIVLHRRDPNILKPNFEHQNKKHKKEIQINEIRIDSESESELESQKSQSAQESNYDPDPDQDHAIYQDNYKKSDQDIDTDNDNEDYNGNGTDSIIDSDFEEDQFKKRKNNNFQSSVTSDDDYLFQKKQQQQQQQRRRQEENSNGGQQLNMDKILSETAHFKSDDQINYKEKYEELKENYLELQQVRTTESEQMLEQFREVMGNRSRIAKELINKLENENKELIKQIENEEFDKRLKQLQDKHKKELEELKANLENEKQEISKKQETHYQKNIKELNNQKKVLELEKKKLLEKNLRLGEEKKIKNSQRIQKENTNNPETLATQDDSQKLMGKLKQYQNKLSNSVNLSSKLENQNKKLIQKITFLEKEIKIANKENQNQNQTNNPNHGLLENQPNYNDQVTFEALEQQIRVNSFLELFSGMSVKELEHNVYECSCKNSTNSKQLSFKIKLPDDIESKEIEYHPIKINIENQPETKKIPDFFKEEISFERMFAPIFLVQLINTIIKK</sequence>
<evidence type="ECO:0000256" key="2">
    <source>
        <dbReference type="SAM" id="MobiDB-lite"/>
    </source>
</evidence>
<protein>
    <submittedName>
        <fullName evidence="4">Monopolin complex subunit csm1</fullName>
    </submittedName>
</protein>
<feature type="compositionally biased region" description="Basic residues" evidence="2">
    <location>
        <begin position="32"/>
        <end position="42"/>
    </location>
</feature>
<dbReference type="EMBL" id="JANTQA010000048">
    <property type="protein sequence ID" value="KAJ3431156.1"/>
    <property type="molecule type" value="Genomic_DNA"/>
</dbReference>
<gene>
    <name evidence="4" type="ORF">M0812_02832</name>
</gene>
<evidence type="ECO:0000256" key="1">
    <source>
        <dbReference type="SAM" id="Coils"/>
    </source>
</evidence>
<feature type="compositionally biased region" description="Basic and acidic residues" evidence="2">
    <location>
        <begin position="64"/>
        <end position="74"/>
    </location>
</feature>
<evidence type="ECO:0000313" key="4">
    <source>
        <dbReference type="EMBL" id="KAJ3431156.1"/>
    </source>
</evidence>
<feature type="compositionally biased region" description="Basic and acidic residues" evidence="2">
    <location>
        <begin position="43"/>
        <end position="57"/>
    </location>
</feature>
<dbReference type="InterPro" id="IPR020981">
    <property type="entry name" value="Csm1/Pcs1_C"/>
</dbReference>
<keyword evidence="1" id="KW-0175">Coiled coil</keyword>
<evidence type="ECO:0000313" key="5">
    <source>
        <dbReference type="Proteomes" id="UP001146793"/>
    </source>
</evidence>
<feature type="compositionally biased region" description="Basic and acidic residues" evidence="2">
    <location>
        <begin position="98"/>
        <end position="113"/>
    </location>
</feature>
<dbReference type="Proteomes" id="UP001146793">
    <property type="component" value="Unassembled WGS sequence"/>
</dbReference>
<dbReference type="AlphaFoldDB" id="A0AAV7YR86"/>
<reference evidence="4" key="1">
    <citation type="submission" date="2022-08" db="EMBL/GenBank/DDBJ databases">
        <title>Novel sulphate-reducing endosymbionts in the free-living metamonad Anaeramoeba.</title>
        <authorList>
            <person name="Jerlstrom-Hultqvist J."/>
            <person name="Cepicka I."/>
            <person name="Gallot-Lavallee L."/>
            <person name="Salas-Leiva D."/>
            <person name="Curtis B.A."/>
            <person name="Zahonova K."/>
            <person name="Pipaliya S."/>
            <person name="Dacks J."/>
            <person name="Roger A.J."/>
        </authorList>
    </citation>
    <scope>NUCLEOTIDE SEQUENCE</scope>
    <source>
        <strain evidence="4">Busselton2</strain>
    </source>
</reference>
<comment type="caution">
    <text evidence="4">The sequence shown here is derived from an EMBL/GenBank/DDBJ whole genome shotgun (WGS) entry which is preliminary data.</text>
</comment>
<accession>A0AAV7YR86</accession>
<name>A0AAV7YR86_9EUKA</name>
<organism evidence="4 5">
    <name type="scientific">Anaeramoeba flamelloides</name>
    <dbReference type="NCBI Taxonomy" id="1746091"/>
    <lineage>
        <taxon>Eukaryota</taxon>
        <taxon>Metamonada</taxon>
        <taxon>Anaeramoebidae</taxon>
        <taxon>Anaeramoeba</taxon>
    </lineage>
</organism>
<feature type="coiled-coil region" evidence="1">
    <location>
        <begin position="370"/>
        <end position="420"/>
    </location>
</feature>